<dbReference type="RefSeq" id="WP_011189587.1">
    <property type="nucleotide sequence ID" value="NC_006138.1"/>
</dbReference>
<reference evidence="2" key="1">
    <citation type="journal article" date="2004" name="Environ. Microbiol.">
        <title>The genome of Desulfotalea psychrophila, a sulfate-reducing bacterium from permanently cold Arctic sediments.</title>
        <authorList>
            <person name="Rabus R."/>
            <person name="Ruepp A."/>
            <person name="Frickey T."/>
            <person name="Rattei T."/>
            <person name="Fartmann B."/>
            <person name="Stark M."/>
            <person name="Bauer M."/>
            <person name="Zibat A."/>
            <person name="Lombardot T."/>
            <person name="Becker I."/>
            <person name="Amann J."/>
            <person name="Gellner K."/>
            <person name="Teeling H."/>
            <person name="Leuschner W.D."/>
            <person name="Gloeckner F.-O."/>
            <person name="Lupas A.N."/>
            <person name="Amann R."/>
            <person name="Klenk H.-P."/>
        </authorList>
    </citation>
    <scope>NUCLEOTIDE SEQUENCE [LARGE SCALE GENOMIC DNA]</scope>
    <source>
        <strain evidence="2">DSM 12343 / LSv54</strain>
    </source>
</reference>
<dbReference type="OrthoDB" id="8595161at2"/>
<evidence type="ECO:0000313" key="2">
    <source>
        <dbReference type="Proteomes" id="UP000000602"/>
    </source>
</evidence>
<dbReference type="HOGENOM" id="CLU_148741_0_0_7"/>
<dbReference type="EMBL" id="CR522870">
    <property type="protein sequence ID" value="CAG37075.1"/>
    <property type="molecule type" value="Genomic_DNA"/>
</dbReference>
<accession>Q6AKQ0</accession>
<sequence>MSQFQYGFIIKAPGYTFGEKNQVLESDAFKSNIVGVGTIEEGCDAAKLLVKNGATLIELCSGFKAEDAKKVFEAIDGSAKVGYVGDFFVNA</sequence>
<dbReference type="KEGG" id="dps:DP2346"/>
<proteinExistence type="predicted"/>
<name>Q6AKQ0_DESPS</name>
<dbReference type="InterPro" id="IPR045441">
    <property type="entry name" value="DUF6506"/>
</dbReference>
<evidence type="ECO:0000313" key="1">
    <source>
        <dbReference type="EMBL" id="CAG37075.1"/>
    </source>
</evidence>
<keyword evidence="2" id="KW-1185">Reference proteome</keyword>
<dbReference type="Proteomes" id="UP000000602">
    <property type="component" value="Chromosome"/>
</dbReference>
<dbReference type="Pfam" id="PF20116">
    <property type="entry name" value="DUF6506"/>
    <property type="match status" value="1"/>
</dbReference>
<dbReference type="AlphaFoldDB" id="Q6AKQ0"/>
<protein>
    <submittedName>
        <fullName evidence="1">Uncharacterized protein</fullName>
    </submittedName>
</protein>
<gene>
    <name evidence="1" type="ordered locus">DP2346</name>
</gene>
<organism evidence="1 2">
    <name type="scientific">Desulfotalea psychrophila (strain LSv54 / DSM 12343)</name>
    <dbReference type="NCBI Taxonomy" id="177439"/>
    <lineage>
        <taxon>Bacteria</taxon>
        <taxon>Pseudomonadati</taxon>
        <taxon>Thermodesulfobacteriota</taxon>
        <taxon>Desulfobulbia</taxon>
        <taxon>Desulfobulbales</taxon>
        <taxon>Desulfocapsaceae</taxon>
        <taxon>Desulfotalea</taxon>
    </lineage>
</organism>